<keyword evidence="3" id="KW-0964">Secreted</keyword>
<comment type="similarity">
    <text evidence="2 9">Belongs to the AB hydrolase superfamily. Lipase family.</text>
</comment>
<evidence type="ECO:0000313" key="12">
    <source>
        <dbReference type="EMBL" id="KAB1277824.1"/>
    </source>
</evidence>
<sequence length="346" mass="38729">MSQSQQRWNRCQVKHHPQSYIPEPFGRGSQAVETNETSQETETRFLLFKDKTDKGCQIRLNHPDTLQQCAFNSSLPLVMIIHGWSVDGLLETWTWQMAAALKSQQAQPVNVGMADWMTLAYHQYTVAVRNARLVGQEIAALLKWLEIMPSLCSIFSTMNYCGLDAAGPLFENASPNDRLSPDDANFVDAIHTFTQEHLGLSVGIKQPIAHYDFYPNGGSFQPGCDFLGLYKRIAMHGLNAITKAVKCAHERSVHLFIDSLLHAGMQSTAYQCRDMASFSQGLCLSCQEGRCNSLGYHARRGRQSRRSKSLFLVTRAQSPFKGECRRPGALRRAGCSRCLQKGPEVP</sequence>
<feature type="region of interest" description="Disordered" evidence="10">
    <location>
        <begin position="1"/>
        <end position="39"/>
    </location>
</feature>
<proteinExistence type="inferred from homology"/>
<keyword evidence="6" id="KW-0442">Lipid degradation</keyword>
<evidence type="ECO:0000256" key="4">
    <source>
        <dbReference type="ARBA" id="ARBA00022729"/>
    </source>
</evidence>
<dbReference type="Proteomes" id="UP000299084">
    <property type="component" value="Unassembled WGS sequence"/>
</dbReference>
<dbReference type="PRINTS" id="PR00821">
    <property type="entry name" value="TAGLIPASE"/>
</dbReference>
<evidence type="ECO:0000256" key="7">
    <source>
        <dbReference type="ARBA" id="ARBA00023098"/>
    </source>
</evidence>
<dbReference type="STRING" id="9838.ENSCDRP00005017437"/>
<feature type="domain" description="Lipase" evidence="11">
    <location>
        <begin position="25"/>
        <end position="146"/>
    </location>
</feature>
<gene>
    <name evidence="12" type="ORF">Cadr_000005281</name>
</gene>
<dbReference type="GO" id="GO:0004465">
    <property type="term" value="F:lipoprotein lipase activity"/>
    <property type="evidence" value="ECO:0007669"/>
    <property type="project" value="TreeGrafter"/>
</dbReference>
<keyword evidence="8" id="KW-0325">Glycoprotein</keyword>
<reference evidence="12 13" key="1">
    <citation type="journal article" date="2019" name="Mol. Ecol. Resour.">
        <title>Improving Illumina assemblies with Hi-C and long reads: an example with the North African dromedary.</title>
        <authorList>
            <person name="Elbers J.P."/>
            <person name="Rogers M.F."/>
            <person name="Perelman P.L."/>
            <person name="Proskuryakova A.A."/>
            <person name="Serdyukova N.A."/>
            <person name="Johnson W.E."/>
            <person name="Horin P."/>
            <person name="Corander J."/>
            <person name="Murphy D."/>
            <person name="Burger P.A."/>
        </authorList>
    </citation>
    <scope>NUCLEOTIDE SEQUENCE [LARGE SCALE GENOMIC DNA]</scope>
    <source>
        <strain evidence="12">Drom800</strain>
        <tissue evidence="12">Blood</tissue>
    </source>
</reference>
<evidence type="ECO:0000256" key="5">
    <source>
        <dbReference type="ARBA" id="ARBA00022801"/>
    </source>
</evidence>
<dbReference type="PRINTS" id="PR00824">
    <property type="entry name" value="HEPLIPASE"/>
</dbReference>
<evidence type="ECO:0000256" key="2">
    <source>
        <dbReference type="ARBA" id="ARBA00010701"/>
    </source>
</evidence>
<dbReference type="AlphaFoldDB" id="A0A5N4E3F7"/>
<evidence type="ECO:0000256" key="6">
    <source>
        <dbReference type="ARBA" id="ARBA00022963"/>
    </source>
</evidence>
<dbReference type="Gene3D" id="3.40.50.1820">
    <property type="entry name" value="alpha/beta hydrolase"/>
    <property type="match status" value="2"/>
</dbReference>
<name>A0A5N4E3F7_CAMDR</name>
<comment type="subcellular location">
    <subcellularLocation>
        <location evidence="1">Secreted</location>
    </subcellularLocation>
</comment>
<dbReference type="InterPro" id="IPR000734">
    <property type="entry name" value="TAG_lipase"/>
</dbReference>
<evidence type="ECO:0000256" key="1">
    <source>
        <dbReference type="ARBA" id="ARBA00004613"/>
    </source>
</evidence>
<feature type="domain" description="Lipase" evidence="11">
    <location>
        <begin position="162"/>
        <end position="320"/>
    </location>
</feature>
<dbReference type="InterPro" id="IPR002333">
    <property type="entry name" value="Lipase_hep"/>
</dbReference>
<dbReference type="PANTHER" id="PTHR11610">
    <property type="entry name" value="LIPASE"/>
    <property type="match status" value="1"/>
</dbReference>
<dbReference type="GO" id="GO:0005615">
    <property type="term" value="C:extracellular space"/>
    <property type="evidence" value="ECO:0007669"/>
    <property type="project" value="TreeGrafter"/>
</dbReference>
<dbReference type="GO" id="GO:0016042">
    <property type="term" value="P:lipid catabolic process"/>
    <property type="evidence" value="ECO:0007669"/>
    <property type="project" value="UniProtKB-KW"/>
</dbReference>
<evidence type="ECO:0000256" key="10">
    <source>
        <dbReference type="SAM" id="MobiDB-lite"/>
    </source>
</evidence>
<keyword evidence="4" id="KW-0732">Signal</keyword>
<keyword evidence="13" id="KW-1185">Reference proteome</keyword>
<keyword evidence="7" id="KW-0443">Lipid metabolism</keyword>
<accession>A0A5N4E3F7</accession>
<evidence type="ECO:0000259" key="11">
    <source>
        <dbReference type="Pfam" id="PF00151"/>
    </source>
</evidence>
<dbReference type="EMBL" id="JWIN03000006">
    <property type="protein sequence ID" value="KAB1277824.1"/>
    <property type="molecule type" value="Genomic_DNA"/>
</dbReference>
<dbReference type="GO" id="GO:0034185">
    <property type="term" value="F:apolipoprotein binding"/>
    <property type="evidence" value="ECO:0007669"/>
    <property type="project" value="TreeGrafter"/>
</dbReference>
<dbReference type="PANTHER" id="PTHR11610:SF2">
    <property type="entry name" value="HEPATIC TRIACYLGLYCEROL LIPASE"/>
    <property type="match status" value="1"/>
</dbReference>
<evidence type="ECO:0000256" key="8">
    <source>
        <dbReference type="ARBA" id="ARBA00023180"/>
    </source>
</evidence>
<dbReference type="Pfam" id="PF00151">
    <property type="entry name" value="Lipase"/>
    <property type="match status" value="2"/>
</dbReference>
<evidence type="ECO:0000313" key="13">
    <source>
        <dbReference type="Proteomes" id="UP000299084"/>
    </source>
</evidence>
<evidence type="ECO:0000256" key="3">
    <source>
        <dbReference type="ARBA" id="ARBA00022525"/>
    </source>
</evidence>
<dbReference type="InterPro" id="IPR029058">
    <property type="entry name" value="AB_hydrolase_fold"/>
</dbReference>
<organism evidence="12 13">
    <name type="scientific">Camelus dromedarius</name>
    <name type="common">Dromedary</name>
    <name type="synonym">Arabian camel</name>
    <dbReference type="NCBI Taxonomy" id="9838"/>
    <lineage>
        <taxon>Eukaryota</taxon>
        <taxon>Metazoa</taxon>
        <taxon>Chordata</taxon>
        <taxon>Craniata</taxon>
        <taxon>Vertebrata</taxon>
        <taxon>Euteleostomi</taxon>
        <taxon>Mammalia</taxon>
        <taxon>Eutheria</taxon>
        <taxon>Laurasiatheria</taxon>
        <taxon>Artiodactyla</taxon>
        <taxon>Tylopoda</taxon>
        <taxon>Camelidae</taxon>
        <taxon>Camelus</taxon>
    </lineage>
</organism>
<comment type="caution">
    <text evidence="12">The sequence shown here is derived from an EMBL/GenBank/DDBJ whole genome shotgun (WGS) entry which is preliminary data.</text>
</comment>
<evidence type="ECO:0000256" key="9">
    <source>
        <dbReference type="RuleBase" id="RU004262"/>
    </source>
</evidence>
<keyword evidence="5" id="KW-0378">Hydrolase</keyword>
<dbReference type="InterPro" id="IPR013818">
    <property type="entry name" value="Lipase"/>
</dbReference>
<protein>
    <submittedName>
        <fullName evidence="12">Hepatic triacylglycerol lipase</fullName>
    </submittedName>
</protein>
<dbReference type="SUPFAM" id="SSF53474">
    <property type="entry name" value="alpha/beta-Hydrolases"/>
    <property type="match status" value="1"/>
</dbReference>